<evidence type="ECO:0000313" key="4">
    <source>
        <dbReference type="Proteomes" id="UP000197050"/>
    </source>
</evidence>
<feature type="chain" id="PRO_5011257244" description="Rap1a immunity protein domain-containing protein" evidence="1">
    <location>
        <begin position="23"/>
        <end position="121"/>
    </location>
</feature>
<keyword evidence="1" id="KW-0732">Signal</keyword>
<evidence type="ECO:0008006" key="6">
    <source>
        <dbReference type="Google" id="ProtNLM"/>
    </source>
</evidence>
<evidence type="ECO:0000313" key="5">
    <source>
        <dbReference type="Proteomes" id="UP001272940"/>
    </source>
</evidence>
<protein>
    <recommendedName>
        <fullName evidence="6">Rap1a immunity protein domain-containing protein</fullName>
    </recommendedName>
</protein>
<dbReference type="EMBL" id="JAMYEC010000001">
    <property type="protein sequence ID" value="MDX2333639.1"/>
    <property type="molecule type" value="Genomic_DNA"/>
</dbReference>
<gene>
    <name evidence="2" type="ORF">CEP68_01445</name>
    <name evidence="3" type="ORF">NJD11_01620</name>
</gene>
<name>A0A1Z3U4R7_BREVE</name>
<feature type="signal peptide" evidence="1">
    <location>
        <begin position="1"/>
        <end position="22"/>
    </location>
</feature>
<keyword evidence="5" id="KW-1185">Reference proteome</keyword>
<organism evidence="2 4">
    <name type="scientific">Brevundimonas vesicularis</name>
    <name type="common">Pseudomonas vesicularis</name>
    <dbReference type="NCBI Taxonomy" id="41276"/>
    <lineage>
        <taxon>Bacteria</taxon>
        <taxon>Pseudomonadati</taxon>
        <taxon>Pseudomonadota</taxon>
        <taxon>Alphaproteobacteria</taxon>
        <taxon>Caulobacterales</taxon>
        <taxon>Caulobacteraceae</taxon>
        <taxon>Brevundimonas</taxon>
    </lineage>
</organism>
<reference evidence="2" key="2">
    <citation type="submission" date="2017-12" db="EMBL/GenBank/DDBJ databases">
        <title>FDA dAtabase for Regulatory Grade micrObial Sequences (FDA-ARGOS): Supporting development and validation of Infectious Disease Dx tests.</title>
        <authorList>
            <person name="Campos J."/>
            <person name="Goldberg B."/>
            <person name="Tallon L."/>
            <person name="Sadzewicz L."/>
            <person name="Sengamalay N."/>
            <person name="Ott S."/>
            <person name="Godinez A."/>
            <person name="Nagaraj S."/>
            <person name="Vavikolanu K."/>
            <person name="Vyas G."/>
            <person name="Nadendla S."/>
            <person name="Aluvathingal J."/>
            <person name="Geyer C."/>
            <person name="Nandy P."/>
            <person name="Hobson J."/>
            <person name="Sichtig H."/>
        </authorList>
    </citation>
    <scope>NUCLEOTIDE SEQUENCE</scope>
    <source>
        <strain evidence="2">FDAARGOS_289</strain>
    </source>
</reference>
<dbReference type="EMBL" id="CP022048">
    <property type="protein sequence ID" value="ASE38279.1"/>
    <property type="molecule type" value="Genomic_DNA"/>
</dbReference>
<reference evidence="4" key="1">
    <citation type="submission" date="2017-06" db="EMBL/GenBank/DDBJ databases">
        <title>FDA dAtabase for Regulatory Grade micrObial Sequences (FDA-ARGOS): Supporting development and validation of Infectious Disease Dx tests.</title>
        <authorList>
            <person name="Minogue T."/>
            <person name="Wolcott M."/>
            <person name="Wasieloski L."/>
            <person name="Aguilar W."/>
            <person name="Moore D."/>
            <person name="Tallon L."/>
            <person name="Sadzewicz L."/>
            <person name="Sengamalay N."/>
            <person name="Ott S."/>
            <person name="Godinez A."/>
            <person name="Nagaraj S."/>
            <person name="Nadendla S."/>
            <person name="Geyer C."/>
            <person name="Sichtig H."/>
        </authorList>
    </citation>
    <scope>NUCLEOTIDE SEQUENCE [LARGE SCALE GENOMIC DNA]</scope>
    <source>
        <strain evidence="4">FDAARGOS_289</strain>
    </source>
</reference>
<accession>A0A1Z3U4R7</accession>
<evidence type="ECO:0000256" key="1">
    <source>
        <dbReference type="SAM" id="SignalP"/>
    </source>
</evidence>
<dbReference type="KEGG" id="bvc:CEP68_01445"/>
<dbReference type="GeneID" id="34015762"/>
<evidence type="ECO:0000313" key="2">
    <source>
        <dbReference type="EMBL" id="ASE38279.1"/>
    </source>
</evidence>
<reference evidence="3" key="3">
    <citation type="submission" date="2022-06" db="EMBL/GenBank/DDBJ databases">
        <authorList>
            <person name="Hesketh-Best P.J."/>
            <person name="Koch M.J."/>
        </authorList>
    </citation>
    <scope>NUCLEOTIDE SEQUENCE</scope>
    <source>
        <strain evidence="3">PC206-O</strain>
    </source>
</reference>
<dbReference type="Proteomes" id="UP001272940">
    <property type="component" value="Unassembled WGS sequence"/>
</dbReference>
<proteinExistence type="predicted"/>
<dbReference type="RefSeq" id="WP_066625870.1">
    <property type="nucleotide sequence ID" value="NZ_CP022048.2"/>
</dbReference>
<reference evidence="3 5" key="4">
    <citation type="journal article" date="2023" name="FEMS Microbes">
        <title>Whole genomes of deep-sea sponge-associated bacteria exhibit high novel natural product potential.</title>
        <authorList>
            <person name="Hesketh-Best P.J."/>
            <person name="January G.G."/>
            <person name="Koch M.J."/>
            <person name="Warburton P.J."/>
            <person name="Howell K.L."/>
            <person name="Upton M."/>
        </authorList>
    </citation>
    <scope>NUCLEOTIDE SEQUENCE [LARGE SCALE GENOMIC DNA]</scope>
    <source>
        <strain evidence="3 5">PC206-O</strain>
    </source>
</reference>
<dbReference type="Proteomes" id="UP000197050">
    <property type="component" value="Chromosome"/>
</dbReference>
<evidence type="ECO:0000313" key="3">
    <source>
        <dbReference type="EMBL" id="MDX2333639.1"/>
    </source>
</evidence>
<dbReference type="AlphaFoldDB" id="A0A1Z3U4R7"/>
<sequence>MKTRLIAAGVLALSLFAGAASAMTVQEFLTTANAIPQNPTALLRSDTRRLMAEFRGAVRTVRAEQSQAKAAGRQPATCMPDKVSVSPNAILSRFNAIPQSRRNISVTQAFREWMAHDYPCA</sequence>